<dbReference type="EMBL" id="PDLM01000003">
    <property type="protein sequence ID" value="RDW82392.1"/>
    <property type="molecule type" value="Genomic_DNA"/>
</dbReference>
<keyword evidence="8" id="KW-0779">Telomere</keyword>
<evidence type="ECO:0000256" key="3">
    <source>
        <dbReference type="ARBA" id="ARBA00008529"/>
    </source>
</evidence>
<dbReference type="GO" id="GO:0000781">
    <property type="term" value="C:chromosome, telomeric region"/>
    <property type="evidence" value="ECO:0007669"/>
    <property type="project" value="UniProtKB-SubCell"/>
</dbReference>
<keyword evidence="12" id="KW-0539">Nucleus</keyword>
<protein>
    <recommendedName>
        <fullName evidence="5">EKC/KEOPS complex subunit GON7</fullName>
    </recommendedName>
</protein>
<evidence type="ECO:0000256" key="12">
    <source>
        <dbReference type="ARBA" id="ARBA00023242"/>
    </source>
</evidence>
<evidence type="ECO:0000256" key="11">
    <source>
        <dbReference type="ARBA" id="ARBA00023163"/>
    </source>
</evidence>
<comment type="caution">
    <text evidence="15">The sequence shown here is derived from an EMBL/GenBank/DDBJ whole genome shotgun (WGS) entry which is preliminary data.</text>
</comment>
<evidence type="ECO:0000256" key="4">
    <source>
        <dbReference type="ARBA" id="ARBA00011534"/>
    </source>
</evidence>
<proteinExistence type="inferred from homology"/>
<evidence type="ECO:0000313" key="15">
    <source>
        <dbReference type="EMBL" id="RDW82392.1"/>
    </source>
</evidence>
<accession>A0A3D8S7W1</accession>
<evidence type="ECO:0000256" key="13">
    <source>
        <dbReference type="ARBA" id="ARBA00025393"/>
    </source>
</evidence>
<evidence type="ECO:0000256" key="14">
    <source>
        <dbReference type="SAM" id="MobiDB-lite"/>
    </source>
</evidence>
<comment type="function">
    <text evidence="13">Component of the EKC/KEOPS complex that is required for the formation of a threonylcarbamoyl group on adenosine at position 37 (t(6)A37) in tRNAs that read codons beginning with adenine. The complex is probably involved in the transfer of the threonylcarbamoyl moiety of threonylcarbamoyl-AMP (TC-AMP) to the N6 group of A37. GON7 likely plays a supporting role to the catalytic subunit KAE1 in the complex. The EKC/KEOPS complex also promotes both telomere uncapping and telomere elongation. The complex is required for efficient recruitment of transcriptional coactivators.</text>
</comment>
<organism evidence="15 16">
    <name type="scientific">Coleophoma cylindrospora</name>
    <dbReference type="NCBI Taxonomy" id="1849047"/>
    <lineage>
        <taxon>Eukaryota</taxon>
        <taxon>Fungi</taxon>
        <taxon>Dikarya</taxon>
        <taxon>Ascomycota</taxon>
        <taxon>Pezizomycotina</taxon>
        <taxon>Leotiomycetes</taxon>
        <taxon>Helotiales</taxon>
        <taxon>Dermateaceae</taxon>
        <taxon>Coleophoma</taxon>
    </lineage>
</organism>
<dbReference type="STRING" id="1849047.A0A3D8S7W1"/>
<evidence type="ECO:0000256" key="1">
    <source>
        <dbReference type="ARBA" id="ARBA00004123"/>
    </source>
</evidence>
<keyword evidence="7" id="KW-0819">tRNA processing</keyword>
<dbReference type="GO" id="GO:0005634">
    <property type="term" value="C:nucleus"/>
    <property type="evidence" value="ECO:0007669"/>
    <property type="project" value="UniProtKB-SubCell"/>
</dbReference>
<comment type="subunit">
    <text evidence="4">Component of the EKC/KEOPS complex composed of at least BUD32, CGI121, GON7, KAE1 and PCC1; the whole complex dimerizes.</text>
</comment>
<dbReference type="Proteomes" id="UP000256645">
    <property type="component" value="Unassembled WGS sequence"/>
</dbReference>
<name>A0A3D8S7W1_9HELO</name>
<reference evidence="15 16" key="1">
    <citation type="journal article" date="2018" name="IMA Fungus">
        <title>IMA Genome-F 9: Draft genome sequence of Annulohypoxylon stygium, Aspergillus mulundensis, Berkeleyomyces basicola (syn. Thielaviopsis basicola), Ceratocystis smalleyi, two Cercospora beticola strains, Coleophoma cylindrospora, Fusarium fracticaudum, Phialophora cf. hyalina, and Morchella septimelata.</title>
        <authorList>
            <person name="Wingfield B.D."/>
            <person name="Bills G.F."/>
            <person name="Dong Y."/>
            <person name="Huang W."/>
            <person name="Nel W.J."/>
            <person name="Swalarsk-Parry B.S."/>
            <person name="Vaghefi N."/>
            <person name="Wilken P.M."/>
            <person name="An Z."/>
            <person name="de Beer Z.W."/>
            <person name="De Vos L."/>
            <person name="Chen L."/>
            <person name="Duong T.A."/>
            <person name="Gao Y."/>
            <person name="Hammerbacher A."/>
            <person name="Kikkert J.R."/>
            <person name="Li Y."/>
            <person name="Li H."/>
            <person name="Li K."/>
            <person name="Li Q."/>
            <person name="Liu X."/>
            <person name="Ma X."/>
            <person name="Naidoo K."/>
            <person name="Pethybridge S.J."/>
            <person name="Sun J."/>
            <person name="Steenkamp E.T."/>
            <person name="van der Nest M.A."/>
            <person name="van Wyk S."/>
            <person name="Wingfield M.J."/>
            <person name="Xiong C."/>
            <person name="Yue Q."/>
            <person name="Zhang X."/>
        </authorList>
    </citation>
    <scope>NUCLEOTIDE SEQUENCE [LARGE SCALE GENOMIC DNA]</scope>
    <source>
        <strain evidence="15 16">BP6252</strain>
    </source>
</reference>
<gene>
    <name evidence="15" type="ORF">BP6252_03504</name>
</gene>
<evidence type="ECO:0000256" key="8">
    <source>
        <dbReference type="ARBA" id="ARBA00022895"/>
    </source>
</evidence>
<dbReference type="OrthoDB" id="2288868at2759"/>
<dbReference type="InterPro" id="IPR014849">
    <property type="entry name" value="EKC/KEOPS_Gon7"/>
</dbReference>
<keyword evidence="11" id="KW-0804">Transcription</keyword>
<evidence type="ECO:0000256" key="7">
    <source>
        <dbReference type="ARBA" id="ARBA00022694"/>
    </source>
</evidence>
<keyword evidence="6" id="KW-0158">Chromosome</keyword>
<sequence length="103" mass="11246">MADSTPSFVLKATYNSPTNEPFVVSNALAAPASAESTKDRTTYLGALRKATAEMQDQINKELTMRMEQDKAREAEGNGGVAAKKGIDEEKEEDNYGEEIVEED</sequence>
<dbReference type="AlphaFoldDB" id="A0A3D8S7W1"/>
<evidence type="ECO:0000256" key="9">
    <source>
        <dbReference type="ARBA" id="ARBA00023015"/>
    </source>
</evidence>
<comment type="similarity">
    <text evidence="3">Belongs to the GON7 family.</text>
</comment>
<feature type="region of interest" description="Disordered" evidence="14">
    <location>
        <begin position="68"/>
        <end position="103"/>
    </location>
</feature>
<evidence type="ECO:0000256" key="10">
    <source>
        <dbReference type="ARBA" id="ARBA00023159"/>
    </source>
</evidence>
<evidence type="ECO:0000313" key="16">
    <source>
        <dbReference type="Proteomes" id="UP000256645"/>
    </source>
</evidence>
<keyword evidence="16" id="KW-1185">Reference proteome</keyword>
<evidence type="ECO:0000256" key="2">
    <source>
        <dbReference type="ARBA" id="ARBA00004574"/>
    </source>
</evidence>
<keyword evidence="9" id="KW-0805">Transcription regulation</keyword>
<comment type="subcellular location">
    <subcellularLocation>
        <location evidence="2">Chromosome</location>
        <location evidence="2">Telomere</location>
    </subcellularLocation>
    <subcellularLocation>
        <location evidence="1">Nucleus</location>
    </subcellularLocation>
</comment>
<evidence type="ECO:0000256" key="6">
    <source>
        <dbReference type="ARBA" id="ARBA00022454"/>
    </source>
</evidence>
<evidence type="ECO:0000256" key="5">
    <source>
        <dbReference type="ARBA" id="ARBA00019746"/>
    </source>
</evidence>
<dbReference type="Pfam" id="PF08738">
    <property type="entry name" value="Gon7"/>
    <property type="match status" value="1"/>
</dbReference>
<keyword evidence="10" id="KW-0010">Activator</keyword>
<feature type="compositionally biased region" description="Acidic residues" evidence="14">
    <location>
        <begin position="88"/>
        <end position="103"/>
    </location>
</feature>
<dbReference type="GO" id="GO:0008033">
    <property type="term" value="P:tRNA processing"/>
    <property type="evidence" value="ECO:0007669"/>
    <property type="project" value="UniProtKB-KW"/>
</dbReference>